<dbReference type="RefSeq" id="XP_030647393.1">
    <property type="nucleotide sequence ID" value="XM_030791533.1"/>
</dbReference>
<evidence type="ECO:0000256" key="7">
    <source>
        <dbReference type="SAM" id="MobiDB-lite"/>
    </source>
</evidence>
<evidence type="ECO:0000256" key="2">
    <source>
        <dbReference type="ARBA" id="ARBA00022525"/>
    </source>
</evidence>
<evidence type="ECO:0000256" key="3">
    <source>
        <dbReference type="ARBA" id="ARBA00022729"/>
    </source>
</evidence>
<gene>
    <name evidence="10" type="primary">si:ch211-262h13.5</name>
</gene>
<protein>
    <submittedName>
        <fullName evidence="10">Fetuin-B</fullName>
    </submittedName>
</protein>
<reference evidence="10" key="1">
    <citation type="submission" date="2025-08" db="UniProtKB">
        <authorList>
            <consortium name="RefSeq"/>
        </authorList>
    </citation>
    <scope>IDENTIFICATION</scope>
</reference>
<sequence length="436" mass="47729">MFEFKNKQMGNSTWELMLVLASRTHKGNIRMQTFIWMFFIAHLALVSATGTVDLTHVPCDDKNVEKLARLAITHINEDRQTGYKFALNRISNVQLQDQGPAGKVYYFDIDVLETKCHVLSPKSWKRCDIRPFMETQISGNCNTTVLQTTEGFSYLYSYDCTLVPDPPEKLQQTCPDCPLLLPVDSSAAVSTAQITLRHYNRQSTLPISLTLDSITRASHQTSPVTASFVEYTVQECSVAPLHEALCVPEDAGKGTVGFCVGAVFGTGNIQEGVKVSCEIFDPQRVGMSVGGATKPQVYTLKPTRQQGKSVNGHILLAPDVHKPGSFGPTRDAGVSGPSLVDPVHQTAAPYVPYHSPTNQAVSSESSESAETSSSEEMRGSVPISRPPVNFRFIRYRPRRNAPPGPQPTHSPVILSIFPSAPSPFRSCPGPARYTTA</sequence>
<dbReference type="PANTHER" id="PTHR13814">
    <property type="entry name" value="FETUIN"/>
    <property type="match status" value="1"/>
</dbReference>
<dbReference type="PROSITE" id="PS01255">
    <property type="entry name" value="FETUIN_2"/>
    <property type="match status" value="1"/>
</dbReference>
<dbReference type="Gene3D" id="3.10.450.10">
    <property type="match status" value="2"/>
</dbReference>
<dbReference type="CDD" id="cd00042">
    <property type="entry name" value="CY"/>
    <property type="match status" value="1"/>
</dbReference>
<accession>A0A6J2WT10</accession>
<dbReference type="InterPro" id="IPR050735">
    <property type="entry name" value="Kininogen_Fetuin_HRG"/>
</dbReference>
<keyword evidence="5" id="KW-1015">Disulfide bond</keyword>
<proteinExistence type="predicted"/>
<keyword evidence="4" id="KW-0677">Repeat</keyword>
<dbReference type="FunCoup" id="A0A6J2WT10">
    <property type="interactions" value="12"/>
</dbReference>
<keyword evidence="3" id="KW-0732">Signal</keyword>
<dbReference type="InterPro" id="IPR025764">
    <property type="entry name" value="Cystatin_Fetuin_B"/>
</dbReference>
<dbReference type="PANTHER" id="PTHR13814:SF15">
    <property type="entry name" value="SI:CH211-262H13.5"/>
    <property type="match status" value="1"/>
</dbReference>
<keyword evidence="2" id="KW-0964">Secreted</keyword>
<feature type="domain" description="Cystatin fetuin-B-type" evidence="8">
    <location>
        <begin position="48"/>
        <end position="161"/>
    </location>
</feature>
<dbReference type="GeneID" id="115827638"/>
<comment type="subcellular location">
    <subcellularLocation>
        <location evidence="1">Secreted</location>
    </subcellularLocation>
</comment>
<evidence type="ECO:0000259" key="8">
    <source>
        <dbReference type="PROSITE" id="PS51530"/>
    </source>
</evidence>
<dbReference type="InterPro" id="IPR046350">
    <property type="entry name" value="Cystatin_sf"/>
</dbReference>
<feature type="compositionally biased region" description="Low complexity" evidence="7">
    <location>
        <begin position="362"/>
        <end position="374"/>
    </location>
</feature>
<dbReference type="InParanoid" id="A0A6J2WT10"/>
<dbReference type="PROSITE" id="PS01254">
    <property type="entry name" value="FETUIN_1"/>
    <property type="match status" value="1"/>
</dbReference>
<keyword evidence="9" id="KW-1185">Reference proteome</keyword>
<dbReference type="InterPro" id="IPR000010">
    <property type="entry name" value="Cystatin_dom"/>
</dbReference>
<evidence type="ECO:0000256" key="1">
    <source>
        <dbReference type="ARBA" id="ARBA00004613"/>
    </source>
</evidence>
<dbReference type="Pfam" id="PF00031">
    <property type="entry name" value="Cystatin"/>
    <property type="match status" value="1"/>
</dbReference>
<organism evidence="9 10">
    <name type="scientific">Chanos chanos</name>
    <name type="common">Milkfish</name>
    <name type="synonym">Mugil chanos</name>
    <dbReference type="NCBI Taxonomy" id="29144"/>
    <lineage>
        <taxon>Eukaryota</taxon>
        <taxon>Metazoa</taxon>
        <taxon>Chordata</taxon>
        <taxon>Craniata</taxon>
        <taxon>Vertebrata</taxon>
        <taxon>Euteleostomi</taxon>
        <taxon>Actinopterygii</taxon>
        <taxon>Neopterygii</taxon>
        <taxon>Teleostei</taxon>
        <taxon>Ostariophysi</taxon>
        <taxon>Gonorynchiformes</taxon>
        <taxon>Chanidae</taxon>
        <taxon>Chanos</taxon>
    </lineage>
</organism>
<name>A0A6J2WT10_CHACN</name>
<dbReference type="GO" id="GO:0004869">
    <property type="term" value="F:cysteine-type endopeptidase inhibitor activity"/>
    <property type="evidence" value="ECO:0007669"/>
    <property type="project" value="InterPro"/>
</dbReference>
<dbReference type="GO" id="GO:0005615">
    <property type="term" value="C:extracellular space"/>
    <property type="evidence" value="ECO:0007669"/>
    <property type="project" value="InterPro"/>
</dbReference>
<dbReference type="PROSITE" id="PS51530">
    <property type="entry name" value="CYSTATIN_FETUIN_B"/>
    <property type="match status" value="1"/>
</dbReference>
<evidence type="ECO:0000256" key="4">
    <source>
        <dbReference type="ARBA" id="ARBA00022737"/>
    </source>
</evidence>
<dbReference type="Proteomes" id="UP000504632">
    <property type="component" value="Chromosome 14"/>
</dbReference>
<evidence type="ECO:0000256" key="6">
    <source>
        <dbReference type="ARBA" id="ARBA00023180"/>
    </source>
</evidence>
<dbReference type="SMART" id="SM00043">
    <property type="entry name" value="CY"/>
    <property type="match status" value="1"/>
</dbReference>
<keyword evidence="6" id="KW-0325">Glycoprotein</keyword>
<dbReference type="InterPro" id="IPR001363">
    <property type="entry name" value="Prot_inh_fetuin_CS"/>
</dbReference>
<evidence type="ECO:0000256" key="5">
    <source>
        <dbReference type="ARBA" id="ARBA00023157"/>
    </source>
</evidence>
<dbReference type="AlphaFoldDB" id="A0A6J2WT10"/>
<dbReference type="SUPFAM" id="SSF54403">
    <property type="entry name" value="Cystatin/monellin"/>
    <property type="match status" value="2"/>
</dbReference>
<feature type="region of interest" description="Disordered" evidence="7">
    <location>
        <begin position="348"/>
        <end position="383"/>
    </location>
</feature>
<evidence type="ECO:0000313" key="9">
    <source>
        <dbReference type="Proteomes" id="UP000504632"/>
    </source>
</evidence>
<evidence type="ECO:0000313" key="10">
    <source>
        <dbReference type="RefSeq" id="XP_030647393.1"/>
    </source>
</evidence>
<dbReference type="OrthoDB" id="9941887at2759"/>